<dbReference type="GO" id="GO:0016491">
    <property type="term" value="F:oxidoreductase activity"/>
    <property type="evidence" value="ECO:0007669"/>
    <property type="project" value="UniProtKB-KW"/>
</dbReference>
<reference evidence="8 9" key="1">
    <citation type="submission" date="2019-02" db="EMBL/GenBank/DDBJ databases">
        <title>Deep-cultivation of Planctomycetes and their phenomic and genomic characterization uncovers novel biology.</title>
        <authorList>
            <person name="Wiegand S."/>
            <person name="Jogler M."/>
            <person name="Boedeker C."/>
            <person name="Pinto D."/>
            <person name="Vollmers J."/>
            <person name="Rivas-Marin E."/>
            <person name="Kohn T."/>
            <person name="Peeters S.H."/>
            <person name="Heuer A."/>
            <person name="Rast P."/>
            <person name="Oberbeckmann S."/>
            <person name="Bunk B."/>
            <person name="Jeske O."/>
            <person name="Meyerdierks A."/>
            <person name="Storesund J.E."/>
            <person name="Kallscheuer N."/>
            <person name="Luecker S."/>
            <person name="Lage O.M."/>
            <person name="Pohl T."/>
            <person name="Merkel B.J."/>
            <person name="Hornburger P."/>
            <person name="Mueller R.-W."/>
            <person name="Bruemmer F."/>
            <person name="Labrenz M."/>
            <person name="Spormann A.M."/>
            <person name="Op den Camp H."/>
            <person name="Overmann J."/>
            <person name="Amann R."/>
            <person name="Jetten M.S.M."/>
            <person name="Mascher T."/>
            <person name="Medema M.H."/>
            <person name="Devos D.P."/>
            <person name="Kaster A.-K."/>
            <person name="Ovreas L."/>
            <person name="Rohde M."/>
            <person name="Galperin M.Y."/>
            <person name="Jogler C."/>
        </authorList>
    </citation>
    <scope>NUCLEOTIDE SEQUENCE [LARGE SCALE GENOMIC DNA]</scope>
    <source>
        <strain evidence="8 9">FF011L</strain>
    </source>
</reference>
<dbReference type="Proteomes" id="UP000320672">
    <property type="component" value="Chromosome"/>
</dbReference>
<feature type="domain" description="Golvesin/Xly CBD-like" evidence="7">
    <location>
        <begin position="565"/>
        <end position="690"/>
    </location>
</feature>
<evidence type="ECO:0000259" key="7">
    <source>
        <dbReference type="Pfam" id="PF25275"/>
    </source>
</evidence>
<keyword evidence="5" id="KW-0411">Iron-sulfur</keyword>
<evidence type="ECO:0000256" key="5">
    <source>
        <dbReference type="ARBA" id="ARBA00023014"/>
    </source>
</evidence>
<gene>
    <name evidence="8" type="primary">xly_6</name>
    <name evidence="8" type="ORF">FF011L_36030</name>
</gene>
<dbReference type="Pfam" id="PF25275">
    <property type="entry name" value="Golvesin_C"/>
    <property type="match status" value="1"/>
</dbReference>
<feature type="transmembrane region" description="Helical" evidence="6">
    <location>
        <begin position="7"/>
        <end position="27"/>
    </location>
</feature>
<name>A0A517MIV0_9BACT</name>
<evidence type="ECO:0000256" key="1">
    <source>
        <dbReference type="ARBA" id="ARBA00022485"/>
    </source>
</evidence>
<dbReference type="GO" id="GO:0046872">
    <property type="term" value="F:metal ion binding"/>
    <property type="evidence" value="ECO:0007669"/>
    <property type="project" value="UniProtKB-KW"/>
</dbReference>
<proteinExistence type="predicted"/>
<organism evidence="8 9">
    <name type="scientific">Roseimaritima multifibrata</name>
    <dbReference type="NCBI Taxonomy" id="1930274"/>
    <lineage>
        <taxon>Bacteria</taxon>
        <taxon>Pseudomonadati</taxon>
        <taxon>Planctomycetota</taxon>
        <taxon>Planctomycetia</taxon>
        <taxon>Pirellulales</taxon>
        <taxon>Pirellulaceae</taxon>
        <taxon>Roseimaritima</taxon>
    </lineage>
</organism>
<keyword evidence="8" id="KW-0456">Lyase</keyword>
<evidence type="ECO:0000256" key="2">
    <source>
        <dbReference type="ARBA" id="ARBA00022723"/>
    </source>
</evidence>
<dbReference type="InterPro" id="IPR036188">
    <property type="entry name" value="FAD/NAD-bd_sf"/>
</dbReference>
<evidence type="ECO:0000256" key="3">
    <source>
        <dbReference type="ARBA" id="ARBA00023002"/>
    </source>
</evidence>
<keyword evidence="4" id="KW-0408">Iron</keyword>
<dbReference type="Gene3D" id="2.60.120.260">
    <property type="entry name" value="Galactose-binding domain-like"/>
    <property type="match status" value="1"/>
</dbReference>
<dbReference type="AlphaFoldDB" id="A0A517MIV0"/>
<keyword evidence="9" id="KW-1185">Reference proteome</keyword>
<dbReference type="PANTHER" id="PTHR43498">
    <property type="entry name" value="FERREDOXIN:COB-COM HETERODISULFIDE REDUCTASE SUBUNIT A"/>
    <property type="match status" value="1"/>
</dbReference>
<dbReference type="EMBL" id="CP036262">
    <property type="protein sequence ID" value="QDS94821.1"/>
    <property type="molecule type" value="Genomic_DNA"/>
</dbReference>
<keyword evidence="1" id="KW-0004">4Fe-4S</keyword>
<protein>
    <submittedName>
        <fullName evidence="8">Xanthan lyase</fullName>
        <ecNumber evidence="8">4.2.2.12</ecNumber>
    </submittedName>
</protein>
<dbReference type="PANTHER" id="PTHR43498:SF1">
    <property type="entry name" value="COB--COM HETERODISULFIDE REDUCTASE IRON-SULFUR SUBUNIT A"/>
    <property type="match status" value="1"/>
</dbReference>
<sequence length="694" mass="76165" precursor="true">MISKTAVLAKIAFMGLFVGAFYCSSFVDAQSQATAPSVVVYGATPAGFCAAIAAAREGAAVTLVEPSHHVGGVNTGGLSFSDSNQTVRTTVMGLFDEWHTRIAADYAGRGQPLHYDVSEKNNAKWTYEPHVAARVTKAMLAEAGVDVQPNQVLTSVDLEAGRIQAILCKDRRFAADVFVDATYEGDLMAAAGVEWTIGREGRAAYSEKLAGKQYTKGTIPVSGLDSNGQLLPLLTATEGGDEEAGDRHVMVYSFRLCLTKNPENRVDFPAPETYDPKRFEAVRRYYLQVKRPHLLWDIYPLPNDKFDANNGIGKQFSMGLVGGGDDWCETPFTERSELWQKHRQYTLELYHFLTTDESVPEHLRKQMAEYGLCRDEFPETDHWSPQLYVREGRRMRGMHVLTENDVLRDPEKSDPIAVSSFPIDSHDCQRIGTAESIRNEGTIFPVRMAGRPHGYPYHVPYRSILPVKSDCENLLVPVALSATHVAFSSIRVEPTWMILGQSAGIAAALSAKQNVAVQDLPYPALQKQLLAQGQVLELPELAPLPPPAQPVGLKVSDLEGIVLDDATAEITGAWSTSRLFNPHIGSGYLHDGGDGEGDLSATFSGKVPASGNYEIRMAYSPHSSRSSRVPLEVRNGDTVKEFKVDQTVPLPVGQAFRKIGEIELRKGEPLTVTIRNQDCDGFVILDAIQFLPKL</sequence>
<keyword evidence="2" id="KW-0479">Metal-binding</keyword>
<keyword evidence="3" id="KW-0560">Oxidoreductase</keyword>
<dbReference type="GO" id="GO:0047492">
    <property type="term" value="F:xanthan lyase activity"/>
    <property type="evidence" value="ECO:0007669"/>
    <property type="project" value="UniProtKB-EC"/>
</dbReference>
<dbReference type="RefSeq" id="WP_218932695.1">
    <property type="nucleotide sequence ID" value="NZ_CP036262.1"/>
</dbReference>
<evidence type="ECO:0000313" key="9">
    <source>
        <dbReference type="Proteomes" id="UP000320672"/>
    </source>
</evidence>
<dbReference type="InterPro" id="IPR033803">
    <property type="entry name" value="CBD-like_Golvesin-Xly"/>
</dbReference>
<keyword evidence="6" id="KW-0472">Membrane</keyword>
<dbReference type="EC" id="4.2.2.12" evidence="8"/>
<evidence type="ECO:0000256" key="6">
    <source>
        <dbReference type="SAM" id="Phobius"/>
    </source>
</evidence>
<evidence type="ECO:0000313" key="8">
    <source>
        <dbReference type="EMBL" id="QDS94821.1"/>
    </source>
</evidence>
<dbReference type="GO" id="GO:0051539">
    <property type="term" value="F:4 iron, 4 sulfur cluster binding"/>
    <property type="evidence" value="ECO:0007669"/>
    <property type="project" value="UniProtKB-KW"/>
</dbReference>
<keyword evidence="6" id="KW-0812">Transmembrane</keyword>
<dbReference type="Pfam" id="PF12831">
    <property type="entry name" value="FAD_oxidored"/>
    <property type="match status" value="1"/>
</dbReference>
<dbReference type="Gene3D" id="3.50.50.60">
    <property type="entry name" value="FAD/NAD(P)-binding domain"/>
    <property type="match status" value="1"/>
</dbReference>
<keyword evidence="6" id="KW-1133">Transmembrane helix</keyword>
<dbReference type="KEGG" id="rml:FF011L_36030"/>
<accession>A0A517MIV0</accession>
<dbReference type="InterPro" id="IPR039650">
    <property type="entry name" value="HdrA-like"/>
</dbReference>
<evidence type="ECO:0000256" key="4">
    <source>
        <dbReference type="ARBA" id="ARBA00023004"/>
    </source>
</evidence>
<dbReference type="SUPFAM" id="SSF51905">
    <property type="entry name" value="FAD/NAD(P)-binding domain"/>
    <property type="match status" value="1"/>
</dbReference>